<dbReference type="GO" id="GO:0016787">
    <property type="term" value="F:hydrolase activity"/>
    <property type="evidence" value="ECO:0007669"/>
    <property type="project" value="UniProtKB-KW"/>
</dbReference>
<dbReference type="PANTHER" id="PTHR14209:SF19">
    <property type="entry name" value="ISOAMYL ACETATE-HYDROLYZING ESTERASE 1 HOMOLOG"/>
    <property type="match status" value="1"/>
</dbReference>
<dbReference type="InterPro" id="IPR013830">
    <property type="entry name" value="SGNH_hydro"/>
</dbReference>
<evidence type="ECO:0000313" key="4">
    <source>
        <dbReference type="Proteomes" id="UP000600799"/>
    </source>
</evidence>
<dbReference type="EMBL" id="JADQDC010000019">
    <property type="protein sequence ID" value="MBF9153035.1"/>
    <property type="molecule type" value="Genomic_DNA"/>
</dbReference>
<gene>
    <name evidence="3" type="ORF">I2488_18685</name>
</gene>
<feature type="domain" description="SGNH hydrolase-type esterase" evidence="2">
    <location>
        <begin position="74"/>
        <end position="240"/>
    </location>
</feature>
<keyword evidence="3" id="KW-0378">Hydrolase</keyword>
<dbReference type="InterPro" id="IPR036514">
    <property type="entry name" value="SGNH_hydro_sf"/>
</dbReference>
<evidence type="ECO:0000313" key="3">
    <source>
        <dbReference type="EMBL" id="MBF9153035.1"/>
    </source>
</evidence>
<comment type="caution">
    <text evidence="3">The sequence shown here is derived from an EMBL/GenBank/DDBJ whole genome shotgun (WGS) entry which is preliminary data.</text>
</comment>
<dbReference type="PANTHER" id="PTHR14209">
    <property type="entry name" value="ISOAMYL ACETATE-HYDROLYZING ESTERASE 1"/>
    <property type="match status" value="1"/>
</dbReference>
<feature type="region of interest" description="Disordered" evidence="1">
    <location>
        <begin position="245"/>
        <end position="273"/>
    </location>
</feature>
<evidence type="ECO:0000259" key="2">
    <source>
        <dbReference type="Pfam" id="PF13472"/>
    </source>
</evidence>
<dbReference type="Proteomes" id="UP000600799">
    <property type="component" value="Unassembled WGS sequence"/>
</dbReference>
<sequence length="273" mass="28405">MVATAGQATGLTKMRPRGIAGLTAAVLTLAGGMAAWTGEVPRWTGSGTRMVLPDLLRAGPADPIPLPPEGLILFVGDSNTAGSRIGGASGAYPAVFAKTISGHPRVQVHAFGGATVADLLQRPLPKGPLAVAFVMLGTNDAATRGWLSEKRRVPLETYRSNLSELARRLHKAGASVVILAPPPVGSTAMTRRLAPYRLAAREVAEDTSSDFRDPVAAFLPSPQTAYLQRDALHLTPEAQRELGLWLATHTTSASETGSSSTGKPSPPSASHPS</sequence>
<feature type="compositionally biased region" description="Pro residues" evidence="1">
    <location>
        <begin position="264"/>
        <end position="273"/>
    </location>
</feature>
<dbReference type="SUPFAM" id="SSF52266">
    <property type="entry name" value="SGNH hydrolase"/>
    <property type="match status" value="1"/>
</dbReference>
<feature type="compositionally biased region" description="Low complexity" evidence="1">
    <location>
        <begin position="247"/>
        <end position="263"/>
    </location>
</feature>
<protein>
    <submittedName>
        <fullName evidence="3">SGNH/GDSL hydrolase family protein</fullName>
    </submittedName>
</protein>
<accession>A0ABS0HLX5</accession>
<evidence type="ECO:0000256" key="1">
    <source>
        <dbReference type="SAM" id="MobiDB-lite"/>
    </source>
</evidence>
<proteinExistence type="predicted"/>
<organism evidence="3 4">
    <name type="scientific">Novosphingobium jiangmenense</name>
    <dbReference type="NCBI Taxonomy" id="2791981"/>
    <lineage>
        <taxon>Bacteria</taxon>
        <taxon>Pseudomonadati</taxon>
        <taxon>Pseudomonadota</taxon>
        <taxon>Alphaproteobacteria</taxon>
        <taxon>Sphingomonadales</taxon>
        <taxon>Sphingomonadaceae</taxon>
        <taxon>Novosphingobium</taxon>
    </lineage>
</organism>
<dbReference type="InterPro" id="IPR045136">
    <property type="entry name" value="Iah1-like"/>
</dbReference>
<keyword evidence="4" id="KW-1185">Reference proteome</keyword>
<dbReference type="Gene3D" id="3.40.50.1110">
    <property type="entry name" value="SGNH hydrolase"/>
    <property type="match status" value="1"/>
</dbReference>
<reference evidence="3 4" key="1">
    <citation type="submission" date="2020-11" db="EMBL/GenBank/DDBJ databases">
        <title>The genome sequence of Novosphingobium sp. 1Y9A.</title>
        <authorList>
            <person name="Liu Y."/>
        </authorList>
    </citation>
    <scope>NUCLEOTIDE SEQUENCE [LARGE SCALE GENOMIC DNA]</scope>
    <source>
        <strain evidence="3 4">1Y9A</strain>
    </source>
</reference>
<name>A0ABS0HLX5_9SPHN</name>
<dbReference type="Pfam" id="PF13472">
    <property type="entry name" value="Lipase_GDSL_2"/>
    <property type="match status" value="1"/>
</dbReference>